<dbReference type="InterPro" id="IPR001697">
    <property type="entry name" value="Pyr_Knase"/>
</dbReference>
<evidence type="ECO:0000256" key="3">
    <source>
        <dbReference type="ARBA" id="ARBA00012142"/>
    </source>
</evidence>
<comment type="catalytic activity">
    <reaction evidence="13">
        <text>pyruvate + ATP = phosphoenolpyruvate + ADP + H(+)</text>
        <dbReference type="Rhea" id="RHEA:18157"/>
        <dbReference type="ChEBI" id="CHEBI:15361"/>
        <dbReference type="ChEBI" id="CHEBI:15378"/>
        <dbReference type="ChEBI" id="CHEBI:30616"/>
        <dbReference type="ChEBI" id="CHEBI:58702"/>
        <dbReference type="ChEBI" id="CHEBI:456216"/>
        <dbReference type="EC" id="2.7.1.40"/>
    </reaction>
</comment>
<reference evidence="16" key="1">
    <citation type="submission" date="2021-04" db="EMBL/GenBank/DDBJ databases">
        <authorList>
            <person name="Zhang D.-C."/>
        </authorList>
    </citation>
    <scope>NUCLEOTIDE SEQUENCE</scope>
    <source>
        <strain evidence="16">CGMCC 1.15697</strain>
    </source>
</reference>
<evidence type="ECO:0000256" key="4">
    <source>
        <dbReference type="ARBA" id="ARBA00022679"/>
    </source>
</evidence>
<protein>
    <recommendedName>
        <fullName evidence="3 12">Pyruvate kinase</fullName>
        <ecNumber evidence="3 12">2.7.1.40</ecNumber>
    </recommendedName>
</protein>
<name>A0A8J7V1B4_9PROT</name>
<dbReference type="SUPFAM" id="SSF50800">
    <property type="entry name" value="PK beta-barrel domain-like"/>
    <property type="match status" value="1"/>
</dbReference>
<keyword evidence="9 13" id="KW-0460">Magnesium</keyword>
<dbReference type="Gene3D" id="2.40.33.10">
    <property type="entry name" value="PK beta-barrel domain-like"/>
    <property type="match status" value="1"/>
</dbReference>
<dbReference type="RefSeq" id="WP_210680699.1">
    <property type="nucleotide sequence ID" value="NZ_JAGMWN010000001.1"/>
</dbReference>
<keyword evidence="11 16" id="KW-0670">Pyruvate</keyword>
<dbReference type="Gene3D" id="3.20.20.60">
    <property type="entry name" value="Phosphoenolpyruvate-binding domains"/>
    <property type="match status" value="1"/>
</dbReference>
<keyword evidence="6" id="KW-0547">Nucleotide-binding</keyword>
<evidence type="ECO:0000256" key="10">
    <source>
        <dbReference type="ARBA" id="ARBA00023152"/>
    </source>
</evidence>
<evidence type="ECO:0000256" key="2">
    <source>
        <dbReference type="ARBA" id="ARBA00008663"/>
    </source>
</evidence>
<dbReference type="AlphaFoldDB" id="A0A8J7V1B4"/>
<evidence type="ECO:0000259" key="14">
    <source>
        <dbReference type="Pfam" id="PF00224"/>
    </source>
</evidence>
<dbReference type="InterPro" id="IPR015793">
    <property type="entry name" value="Pyrv_Knase_brl"/>
</dbReference>
<keyword evidence="8" id="KW-0067">ATP-binding</keyword>
<dbReference type="InterPro" id="IPR015795">
    <property type="entry name" value="Pyrv_Knase_C"/>
</dbReference>
<dbReference type="NCBIfam" id="NF004491">
    <property type="entry name" value="PRK05826.1"/>
    <property type="match status" value="1"/>
</dbReference>
<dbReference type="GO" id="GO:0005524">
    <property type="term" value="F:ATP binding"/>
    <property type="evidence" value="ECO:0007669"/>
    <property type="project" value="UniProtKB-KW"/>
</dbReference>
<proteinExistence type="inferred from homology"/>
<feature type="domain" description="Pyruvate kinase C-terminal" evidence="15">
    <location>
        <begin position="355"/>
        <end position="467"/>
    </location>
</feature>
<dbReference type="FunFam" id="2.40.33.10:FF:000001">
    <property type="entry name" value="Pyruvate kinase"/>
    <property type="match status" value="1"/>
</dbReference>
<evidence type="ECO:0000256" key="7">
    <source>
        <dbReference type="ARBA" id="ARBA00022777"/>
    </source>
</evidence>
<dbReference type="EMBL" id="JAGMWN010000001">
    <property type="protein sequence ID" value="MBP5856155.1"/>
    <property type="molecule type" value="Genomic_DNA"/>
</dbReference>
<evidence type="ECO:0000256" key="6">
    <source>
        <dbReference type="ARBA" id="ARBA00022741"/>
    </source>
</evidence>
<dbReference type="InterPro" id="IPR040442">
    <property type="entry name" value="Pyrv_kinase-like_dom_sf"/>
</dbReference>
<evidence type="ECO:0000256" key="13">
    <source>
        <dbReference type="RuleBase" id="RU000504"/>
    </source>
</evidence>
<dbReference type="Proteomes" id="UP000672602">
    <property type="component" value="Unassembled WGS sequence"/>
</dbReference>
<dbReference type="InterPro" id="IPR011037">
    <property type="entry name" value="Pyrv_Knase-like_insert_dom_sf"/>
</dbReference>
<dbReference type="NCBIfam" id="NF004978">
    <property type="entry name" value="PRK06354.1"/>
    <property type="match status" value="1"/>
</dbReference>
<dbReference type="Gene3D" id="3.40.1380.20">
    <property type="entry name" value="Pyruvate kinase, C-terminal domain"/>
    <property type="match status" value="1"/>
</dbReference>
<dbReference type="InterPro" id="IPR036918">
    <property type="entry name" value="Pyrv_Knase_C_sf"/>
</dbReference>
<evidence type="ECO:0000256" key="1">
    <source>
        <dbReference type="ARBA" id="ARBA00004997"/>
    </source>
</evidence>
<evidence type="ECO:0000256" key="12">
    <source>
        <dbReference type="NCBIfam" id="TIGR01064"/>
    </source>
</evidence>
<evidence type="ECO:0000256" key="11">
    <source>
        <dbReference type="ARBA" id="ARBA00023317"/>
    </source>
</evidence>
<keyword evidence="17" id="KW-1185">Reference proteome</keyword>
<dbReference type="GO" id="GO:0016301">
    <property type="term" value="F:kinase activity"/>
    <property type="evidence" value="ECO:0007669"/>
    <property type="project" value="UniProtKB-KW"/>
</dbReference>
<evidence type="ECO:0000313" key="16">
    <source>
        <dbReference type="EMBL" id="MBP5856155.1"/>
    </source>
</evidence>
<dbReference type="NCBIfam" id="NF004886">
    <property type="entry name" value="PRK06247.1"/>
    <property type="match status" value="1"/>
</dbReference>
<keyword evidence="10 13" id="KW-0324">Glycolysis</keyword>
<evidence type="ECO:0000256" key="8">
    <source>
        <dbReference type="ARBA" id="ARBA00022840"/>
    </source>
</evidence>
<dbReference type="GO" id="GO:0004743">
    <property type="term" value="F:pyruvate kinase activity"/>
    <property type="evidence" value="ECO:0007669"/>
    <property type="project" value="UniProtKB-UniRule"/>
</dbReference>
<dbReference type="PANTHER" id="PTHR11817">
    <property type="entry name" value="PYRUVATE KINASE"/>
    <property type="match status" value="1"/>
</dbReference>
<evidence type="ECO:0000313" key="17">
    <source>
        <dbReference type="Proteomes" id="UP000672602"/>
    </source>
</evidence>
<evidence type="ECO:0000256" key="9">
    <source>
        <dbReference type="ARBA" id="ARBA00022842"/>
    </source>
</evidence>
<keyword evidence="5" id="KW-0479">Metal-binding</keyword>
<dbReference type="InterPro" id="IPR015806">
    <property type="entry name" value="Pyrv_Knase_insert_dom_sf"/>
</dbReference>
<dbReference type="NCBIfam" id="TIGR01064">
    <property type="entry name" value="pyruv_kin"/>
    <property type="match status" value="1"/>
</dbReference>
<dbReference type="SUPFAM" id="SSF52935">
    <property type="entry name" value="PK C-terminal domain-like"/>
    <property type="match status" value="1"/>
</dbReference>
<dbReference type="EC" id="2.7.1.40" evidence="3 12"/>
<dbReference type="UniPathway" id="UPA00109">
    <property type="reaction ID" value="UER00188"/>
</dbReference>
<sequence length="471" mass="51340">MRRTRQTKIVATLGPATSSAAMIEKLFMAGVDVFRLNFSHGERADHKKRFDTIRQLENETGRPIAILLDLQGPKLRIGTFKDGPIELEVGARFRFDLEDKPGDGTRVRLPHPEIFKALEPGTDLLLDDGRLRLTVETCDESHAECTVAVGGELSERKGVNVPGVVLPLSPLTEKDRADLDYGLELGVDWVALSFVQRPEDMAEAAEIVQGRAGLMAKLEKPAAIDKLDEIVDLSDAIMVARGDLGVEMPPEDVPVLQREIVRCARREGKPVVVATQMLDSMIDMPVPTRAEASDVATAVYDGADAVMLSAETAVGDYPVETVTMMNRIIERVQKDPFYRETMNTQRIAPEATTADAISAAARQIGDTIEASAIVAYTTSGSTALRMARERPARPIISLTPREATARKMSLVWGVHSARAPDAHDLDDMMQTAMHQASIDGFAGVDDRIVITAGVPFGTPGKTNLLRIARLQ</sequence>
<gene>
    <name evidence="16" type="primary">pyk</name>
    <name evidence="16" type="ORF">KAJ83_03980</name>
</gene>
<comment type="pathway">
    <text evidence="1 13">Carbohydrate degradation; glycolysis; pyruvate from D-glyceraldehyde 3-phosphate: step 5/5.</text>
</comment>
<keyword evidence="4 13" id="KW-0808">Transferase</keyword>
<comment type="caution">
    <text evidence="16">The sequence shown here is derived from an EMBL/GenBank/DDBJ whole genome shotgun (WGS) entry which is preliminary data.</text>
</comment>
<dbReference type="Pfam" id="PF00224">
    <property type="entry name" value="PK"/>
    <property type="match status" value="1"/>
</dbReference>
<feature type="domain" description="Pyruvate kinase barrel" evidence="14">
    <location>
        <begin position="5"/>
        <end position="322"/>
    </location>
</feature>
<accession>A0A8J7V1B4</accession>
<dbReference type="GO" id="GO:0000287">
    <property type="term" value="F:magnesium ion binding"/>
    <property type="evidence" value="ECO:0007669"/>
    <property type="project" value="UniProtKB-UniRule"/>
</dbReference>
<evidence type="ECO:0000256" key="5">
    <source>
        <dbReference type="ARBA" id="ARBA00022723"/>
    </source>
</evidence>
<comment type="similarity">
    <text evidence="2 13">Belongs to the pyruvate kinase family.</text>
</comment>
<evidence type="ECO:0000259" key="15">
    <source>
        <dbReference type="Pfam" id="PF02887"/>
    </source>
</evidence>
<dbReference type="Pfam" id="PF02887">
    <property type="entry name" value="PK_C"/>
    <property type="match status" value="1"/>
</dbReference>
<organism evidence="16 17">
    <name type="scientific">Marivibrio halodurans</name>
    <dbReference type="NCBI Taxonomy" id="2039722"/>
    <lineage>
        <taxon>Bacteria</taxon>
        <taxon>Pseudomonadati</taxon>
        <taxon>Pseudomonadota</taxon>
        <taxon>Alphaproteobacteria</taxon>
        <taxon>Rhodospirillales</taxon>
        <taxon>Rhodospirillaceae</taxon>
        <taxon>Marivibrio</taxon>
    </lineage>
</organism>
<dbReference type="InterPro" id="IPR015813">
    <property type="entry name" value="Pyrv/PenolPyrv_kinase-like_dom"/>
</dbReference>
<dbReference type="GO" id="GO:0030955">
    <property type="term" value="F:potassium ion binding"/>
    <property type="evidence" value="ECO:0007669"/>
    <property type="project" value="UniProtKB-UniRule"/>
</dbReference>
<dbReference type="PRINTS" id="PR01050">
    <property type="entry name" value="PYRUVTKNASE"/>
</dbReference>
<keyword evidence="7 13" id="KW-0418">Kinase</keyword>
<dbReference type="SUPFAM" id="SSF51621">
    <property type="entry name" value="Phosphoenolpyruvate/pyruvate domain"/>
    <property type="match status" value="1"/>
</dbReference>